<dbReference type="OrthoDB" id="1743130at2759"/>
<dbReference type="AlphaFoldDB" id="A0A1U7LNJ7"/>
<sequence length="156" mass="18369">MNNYWTGIKTLPNSPVKESSMTNQTPSIKQVERQNSEDFEYWNTVTAPASPSGPLPTFVCREPPTFSGNPHETFNWITRMEIFFDIHSVPDSKRVFIASTYLEADAFNWFSRRVYVAMPLPWNYFRKMFLKNFEKDKCHDCKKSPYMSKKEEMVEV</sequence>
<comment type="caution">
    <text evidence="1">The sequence shown here is derived from an EMBL/GenBank/DDBJ whole genome shotgun (WGS) entry which is preliminary data.</text>
</comment>
<protein>
    <recommendedName>
        <fullName evidence="3">Retrotransposon gag domain-containing protein</fullName>
    </recommendedName>
</protein>
<accession>A0A1U7LNJ7</accession>
<gene>
    <name evidence="1" type="ORF">NEOLI_004378</name>
</gene>
<evidence type="ECO:0008006" key="3">
    <source>
        <dbReference type="Google" id="ProtNLM"/>
    </source>
</evidence>
<evidence type="ECO:0000313" key="2">
    <source>
        <dbReference type="Proteomes" id="UP000186594"/>
    </source>
</evidence>
<organism evidence="1 2">
    <name type="scientific">Neolecta irregularis (strain DAH-3)</name>
    <dbReference type="NCBI Taxonomy" id="1198029"/>
    <lineage>
        <taxon>Eukaryota</taxon>
        <taxon>Fungi</taxon>
        <taxon>Dikarya</taxon>
        <taxon>Ascomycota</taxon>
        <taxon>Taphrinomycotina</taxon>
        <taxon>Neolectales</taxon>
        <taxon>Neolectaceae</taxon>
        <taxon>Neolecta</taxon>
    </lineage>
</organism>
<proteinExistence type="predicted"/>
<dbReference type="Proteomes" id="UP000186594">
    <property type="component" value="Unassembled WGS sequence"/>
</dbReference>
<name>A0A1U7LNJ7_NEOID</name>
<dbReference type="EMBL" id="LXFE01000929">
    <property type="protein sequence ID" value="OLL24224.1"/>
    <property type="molecule type" value="Genomic_DNA"/>
</dbReference>
<keyword evidence="2" id="KW-1185">Reference proteome</keyword>
<reference evidence="1 2" key="1">
    <citation type="submission" date="2016-04" db="EMBL/GenBank/DDBJ databases">
        <title>Evolutionary innovation and constraint leading to complex multicellularity in the Ascomycota.</title>
        <authorList>
            <person name="Cisse O."/>
            <person name="Nguyen A."/>
            <person name="Hewitt D.A."/>
            <person name="Jedd G."/>
            <person name="Stajich J.E."/>
        </authorList>
    </citation>
    <scope>NUCLEOTIDE SEQUENCE [LARGE SCALE GENOMIC DNA]</scope>
    <source>
        <strain evidence="1 2">DAH-3</strain>
    </source>
</reference>
<evidence type="ECO:0000313" key="1">
    <source>
        <dbReference type="EMBL" id="OLL24224.1"/>
    </source>
</evidence>